<dbReference type="RefSeq" id="WP_147871688.1">
    <property type="nucleotide sequence ID" value="NZ_CP036264.1"/>
</dbReference>
<gene>
    <name evidence="2" type="ORF">Mal15_69240</name>
</gene>
<feature type="chain" id="PRO_5022932245" evidence="1">
    <location>
        <begin position="19"/>
        <end position="796"/>
    </location>
</feature>
<organism evidence="2 3">
    <name type="scientific">Stieleria maiorica</name>
    <dbReference type="NCBI Taxonomy" id="2795974"/>
    <lineage>
        <taxon>Bacteria</taxon>
        <taxon>Pseudomonadati</taxon>
        <taxon>Planctomycetota</taxon>
        <taxon>Planctomycetia</taxon>
        <taxon>Pirellulales</taxon>
        <taxon>Pirellulaceae</taxon>
        <taxon>Stieleria</taxon>
    </lineage>
</organism>
<evidence type="ECO:0000256" key="1">
    <source>
        <dbReference type="SAM" id="SignalP"/>
    </source>
</evidence>
<evidence type="ECO:0000313" key="2">
    <source>
        <dbReference type="EMBL" id="QEG02803.1"/>
    </source>
</evidence>
<keyword evidence="3" id="KW-1185">Reference proteome</keyword>
<reference evidence="2 3" key="1">
    <citation type="submission" date="2019-02" db="EMBL/GenBank/DDBJ databases">
        <title>Planctomycetal bacteria perform biofilm scaping via a novel small molecule.</title>
        <authorList>
            <person name="Jeske O."/>
            <person name="Boedeker C."/>
            <person name="Wiegand S."/>
            <person name="Breitling P."/>
            <person name="Kallscheuer N."/>
            <person name="Jogler M."/>
            <person name="Rohde M."/>
            <person name="Petersen J."/>
            <person name="Medema M.H."/>
            <person name="Surup F."/>
            <person name="Jogler C."/>
        </authorList>
    </citation>
    <scope>NUCLEOTIDE SEQUENCE [LARGE SCALE GENOMIC DNA]</scope>
    <source>
        <strain evidence="2 3">Mal15</strain>
    </source>
</reference>
<evidence type="ECO:0000313" key="3">
    <source>
        <dbReference type="Proteomes" id="UP000321353"/>
    </source>
</evidence>
<protein>
    <submittedName>
        <fullName evidence="2">Uncharacterized protein</fullName>
    </submittedName>
</protein>
<accession>A0A5B9MN97</accession>
<dbReference type="AlphaFoldDB" id="A0A5B9MN97"/>
<dbReference type="Proteomes" id="UP000321353">
    <property type="component" value="Chromosome"/>
</dbReference>
<dbReference type="KEGG" id="smam:Mal15_69240"/>
<dbReference type="EMBL" id="CP036264">
    <property type="protein sequence ID" value="QEG02803.1"/>
    <property type="molecule type" value="Genomic_DNA"/>
</dbReference>
<sequence length="796" mass="88526" precursor="true">MKCPAIVSLAAIAAIALSGCDPVPPERQFSVPSDETLVASPATANQIRWPVIEKKWQATKPTDSSFLRQIEPGAIGRIADQIIADGLKQIEASKSSQQPPPWSVESSGITGEASTAARLALEEIHGHPMLRETIAIPPEIADPTVWLDKTARHLVIGGDNGLWISRLPWRPWWALPGTPPTELDEPGDASKFQQVPLSGPGEDALQVGFFERQPDGSDSRMIVASGKQLHLVACNQAAVIGSLSFDENIAHLSVAAETGHAAVVDRSGNLYVTAPELSEATKIGEVNLQFPMPAISPEAARIAAWHDEQTGRVFKLDEGVLDDDFYVPLINPGEPMMVRCSRAYDLWIEKNARHKRPNYPNESGADRKSWRASIYWDIADVIELHNFPTQSSQLCIADRPLPGGGRERVMYHTALGDRRFDRPTPTEDFGDRTLVVAASGDVIAYHDGRTIDLYARIMDAPQGASRLGDLARSWAWQNHFDDLETLHSVIRALPERRFNRTKEQLYMVFVEAIAGQWINNEQALENDQTGEEDRALVKERLAGFSEWEKKQSPLALATKMQYCVRKAWLARGHGWANSVSEDGWRTFESENKRALEMWNKLRQTGDVPAFAYGIFIGLARDASLSYDATDDEAREFLERFPHDDMLHRQMMNRRLERWGGTRGSGAAYAAAVAQAIGPPMGDFIYSRCIEQIASVFPYAFFNYAHVDGNRVLAGIQYGLDTRYYQEQSTPQAIRLVAGSHSRAGAPAANSAYAKNARRLCEDLAEYYRSRYPMLTNEIADSTGYEGHIRMKSLLPE</sequence>
<feature type="signal peptide" evidence="1">
    <location>
        <begin position="1"/>
        <end position="18"/>
    </location>
</feature>
<dbReference type="PROSITE" id="PS51257">
    <property type="entry name" value="PROKAR_LIPOPROTEIN"/>
    <property type="match status" value="1"/>
</dbReference>
<name>A0A5B9MN97_9BACT</name>
<proteinExistence type="predicted"/>
<keyword evidence="1" id="KW-0732">Signal</keyword>